<dbReference type="InterPro" id="IPR003347">
    <property type="entry name" value="JmjC_dom"/>
</dbReference>
<reference evidence="6" key="1">
    <citation type="journal article" date="2019" name="Int. J. Syst. Evol. Microbiol.">
        <title>The Global Catalogue of Microorganisms (GCM) 10K type strain sequencing project: providing services to taxonomists for standard genome sequencing and annotation.</title>
        <authorList>
            <consortium name="The Broad Institute Genomics Platform"/>
            <consortium name="The Broad Institute Genome Sequencing Center for Infectious Disease"/>
            <person name="Wu L."/>
            <person name="Ma J."/>
        </authorList>
    </citation>
    <scope>NUCLEOTIDE SEQUENCE [LARGE SCALE GENOMIC DNA]</scope>
    <source>
        <strain evidence="6">NBRC 108730</strain>
    </source>
</reference>
<comment type="cofactor">
    <cofactor evidence="1">
        <name>Fe(2+)</name>
        <dbReference type="ChEBI" id="CHEBI:29033"/>
    </cofactor>
</comment>
<accession>A0ABQ6JI79</accession>
<organism evidence="5 6">
    <name type="scientific">Angustibacter aerolatus</name>
    <dbReference type="NCBI Taxonomy" id="1162965"/>
    <lineage>
        <taxon>Bacteria</taxon>
        <taxon>Bacillati</taxon>
        <taxon>Actinomycetota</taxon>
        <taxon>Actinomycetes</taxon>
        <taxon>Kineosporiales</taxon>
        <taxon>Kineosporiaceae</taxon>
    </lineage>
</organism>
<comment type="caution">
    <text evidence="5">The sequence shown here is derived from an EMBL/GenBank/DDBJ whole genome shotgun (WGS) entry which is preliminary data.</text>
</comment>
<dbReference type="Proteomes" id="UP001157017">
    <property type="component" value="Unassembled WGS sequence"/>
</dbReference>
<evidence type="ECO:0000256" key="3">
    <source>
        <dbReference type="ARBA" id="ARBA00023004"/>
    </source>
</evidence>
<keyword evidence="2" id="KW-0479">Metal-binding</keyword>
<dbReference type="PANTHER" id="PTHR13096">
    <property type="entry name" value="MINA53 MYC INDUCED NUCLEAR ANTIGEN"/>
    <property type="match status" value="1"/>
</dbReference>
<name>A0ABQ6JI79_9ACTN</name>
<sequence>MPASATSLSDDKVLQQAASGSTLVLQALHRTWPPIVRFAQRLAADLGHPVQANAYVTPPQNRGFDDHYDVHDVFVLQVEGEKRWRIHAPVLDAPCATSRGPTGARPWRPLPPRSRCSTSCCGPATACTCPAAPCTRRPRWVA</sequence>
<evidence type="ECO:0000313" key="5">
    <source>
        <dbReference type="EMBL" id="GMA87539.1"/>
    </source>
</evidence>
<gene>
    <name evidence="5" type="ORF">GCM10025868_27890</name>
</gene>
<dbReference type="Pfam" id="PF08007">
    <property type="entry name" value="JmjC_2"/>
    <property type="match status" value="1"/>
</dbReference>
<keyword evidence="6" id="KW-1185">Reference proteome</keyword>
<dbReference type="InterPro" id="IPR039994">
    <property type="entry name" value="NO66-like"/>
</dbReference>
<proteinExistence type="predicted"/>
<dbReference type="EMBL" id="BSUZ01000001">
    <property type="protein sequence ID" value="GMA87539.1"/>
    <property type="molecule type" value="Genomic_DNA"/>
</dbReference>
<dbReference type="SUPFAM" id="SSF51197">
    <property type="entry name" value="Clavaminate synthase-like"/>
    <property type="match status" value="1"/>
</dbReference>
<feature type="domain" description="JmjC" evidence="4">
    <location>
        <begin position="48"/>
        <end position="92"/>
    </location>
</feature>
<evidence type="ECO:0000313" key="6">
    <source>
        <dbReference type="Proteomes" id="UP001157017"/>
    </source>
</evidence>
<evidence type="ECO:0000256" key="2">
    <source>
        <dbReference type="ARBA" id="ARBA00022723"/>
    </source>
</evidence>
<protein>
    <recommendedName>
        <fullName evidence="4">JmjC domain-containing protein</fullName>
    </recommendedName>
</protein>
<keyword evidence="3" id="KW-0408">Iron</keyword>
<dbReference type="Gene3D" id="2.60.120.650">
    <property type="entry name" value="Cupin"/>
    <property type="match status" value="1"/>
</dbReference>
<evidence type="ECO:0000259" key="4">
    <source>
        <dbReference type="Pfam" id="PF08007"/>
    </source>
</evidence>
<dbReference type="PANTHER" id="PTHR13096:SF9">
    <property type="entry name" value="BIFUNCTIONAL LYSINE-SPECIFIC DEMETHYLASE AND HISTIDYL-HYDROXYLASE"/>
    <property type="match status" value="1"/>
</dbReference>
<evidence type="ECO:0000256" key="1">
    <source>
        <dbReference type="ARBA" id="ARBA00001954"/>
    </source>
</evidence>